<comment type="caution">
    <text evidence="9">The sequence shown here is derived from an EMBL/GenBank/DDBJ whole genome shotgun (WGS) entry which is preliminary data.</text>
</comment>
<feature type="active site" evidence="7">
    <location>
        <position position="302"/>
    </location>
</feature>
<accession>A0ABN9BSD9</accession>
<dbReference type="Pfam" id="PF07722">
    <property type="entry name" value="Peptidase_C26"/>
    <property type="match status" value="1"/>
</dbReference>
<dbReference type="Proteomes" id="UP001162483">
    <property type="component" value="Unassembled WGS sequence"/>
</dbReference>
<dbReference type="InterPro" id="IPR029062">
    <property type="entry name" value="Class_I_gatase-like"/>
</dbReference>
<dbReference type="EMBL" id="CATNWA010005632">
    <property type="protein sequence ID" value="CAI9550416.1"/>
    <property type="molecule type" value="Genomic_DNA"/>
</dbReference>
<feature type="active site" description="Nucleophile" evidence="7">
    <location>
        <position position="192"/>
    </location>
</feature>
<comment type="subcellular location">
    <subcellularLocation>
        <location evidence="1">Secreted</location>
        <location evidence="1">Extracellular space</location>
    </subcellularLocation>
</comment>
<evidence type="ECO:0000256" key="7">
    <source>
        <dbReference type="PROSITE-ProRule" id="PRU00607"/>
    </source>
</evidence>
<protein>
    <recommendedName>
        <fullName evidence="3 7">folate gamma-glutamyl hydrolase</fullName>
        <ecNumber evidence="3 7">3.4.19.9</ecNumber>
    </recommendedName>
</protein>
<evidence type="ECO:0000256" key="8">
    <source>
        <dbReference type="SAM" id="Phobius"/>
    </source>
</evidence>
<keyword evidence="8" id="KW-0812">Transmembrane</keyword>
<feature type="transmembrane region" description="Helical" evidence="8">
    <location>
        <begin position="57"/>
        <end position="78"/>
    </location>
</feature>
<sequence>MQCGICGCELGRKRRGRGGWLLSGCPQDSSHSSLCQLPGRLYWTLAVRKERILRHSVTMGSAALMLLLVVLLFCRSWSSSVISSDPPINDRPVIGIVAQETHFENLKPFGQSYIAASYIKYLESAGARVIPIRIDLPKEEYVKMFNTINGVLLPGGGVDLETSEYARVSKIFYDLAIVANDRGDYFPFWGTCLGFEEMTVLTSGQLLLTRTDTDSISLALNFTESALGSKLFQKMPPSLYEALSKKAITANFHSWSLSLQNYTANEKLGKFYNVLSTNSDGILEFVSTMEAYDYPFYGVQWHPEKNPFEWKKASVISHTAEAIQVAFYMADFFVNEARKNLHQYSKEAETAYPLIYNYCPTYTGNISAFEQIYFF</sequence>
<dbReference type="PANTHER" id="PTHR11315">
    <property type="entry name" value="PROTEASE FAMILY C26 GAMMA-GLUTAMYL HYDROLASE"/>
    <property type="match status" value="1"/>
</dbReference>
<dbReference type="InterPro" id="IPR015527">
    <property type="entry name" value="Pept_C26_g-glut_hydrolase"/>
</dbReference>
<dbReference type="SUPFAM" id="SSF52317">
    <property type="entry name" value="Class I glutamine amidotransferase-like"/>
    <property type="match status" value="1"/>
</dbReference>
<keyword evidence="8" id="KW-0472">Membrane</keyword>
<reference evidence="9" key="1">
    <citation type="submission" date="2023-05" db="EMBL/GenBank/DDBJ databases">
        <authorList>
            <person name="Stuckert A."/>
        </authorList>
    </citation>
    <scope>NUCLEOTIDE SEQUENCE</scope>
</reference>
<dbReference type="EC" id="3.4.19.9" evidence="3 7"/>
<evidence type="ECO:0000256" key="6">
    <source>
        <dbReference type="ARBA" id="ARBA00022801"/>
    </source>
</evidence>
<keyword evidence="10" id="KW-1185">Reference proteome</keyword>
<dbReference type="InterPro" id="IPR011697">
    <property type="entry name" value="Peptidase_C26"/>
</dbReference>
<dbReference type="PROSITE" id="PS51275">
    <property type="entry name" value="PEPTIDASE_C26_GGH"/>
    <property type="match status" value="1"/>
</dbReference>
<dbReference type="PROSITE" id="PS51273">
    <property type="entry name" value="GATASE_TYPE_1"/>
    <property type="match status" value="1"/>
</dbReference>
<evidence type="ECO:0000313" key="9">
    <source>
        <dbReference type="EMBL" id="CAI9550416.1"/>
    </source>
</evidence>
<comment type="catalytic activity">
    <reaction evidence="7">
        <text>(6S)-5,6,7,8-tetrahydrofolyl-(gamma-L-Glu)(n) + (n-1) H2O = (6S)-5,6,7,8-tetrahydrofolate + (n-1) L-glutamate</text>
        <dbReference type="Rhea" id="RHEA:56784"/>
        <dbReference type="Rhea" id="RHEA-COMP:14738"/>
        <dbReference type="ChEBI" id="CHEBI:15377"/>
        <dbReference type="ChEBI" id="CHEBI:29985"/>
        <dbReference type="ChEBI" id="CHEBI:57453"/>
        <dbReference type="ChEBI" id="CHEBI:141005"/>
        <dbReference type="EC" id="3.4.19.9"/>
    </reaction>
</comment>
<keyword evidence="6 7" id="KW-0378">Hydrolase</keyword>
<name>A0ABN9BSD9_9NEOB</name>
<keyword evidence="4" id="KW-0964">Secreted</keyword>
<keyword evidence="8" id="KW-1133">Transmembrane helix</keyword>
<evidence type="ECO:0000256" key="5">
    <source>
        <dbReference type="ARBA" id="ARBA00022729"/>
    </source>
</evidence>
<evidence type="ECO:0000256" key="2">
    <source>
        <dbReference type="ARBA" id="ARBA00011083"/>
    </source>
</evidence>
<proteinExistence type="inferred from homology"/>
<evidence type="ECO:0000256" key="3">
    <source>
        <dbReference type="ARBA" id="ARBA00012886"/>
    </source>
</evidence>
<gene>
    <name evidence="9" type="ORF">SPARVUS_LOCUS3505809</name>
</gene>
<organism evidence="9 10">
    <name type="scientific">Staurois parvus</name>
    <dbReference type="NCBI Taxonomy" id="386267"/>
    <lineage>
        <taxon>Eukaryota</taxon>
        <taxon>Metazoa</taxon>
        <taxon>Chordata</taxon>
        <taxon>Craniata</taxon>
        <taxon>Vertebrata</taxon>
        <taxon>Euteleostomi</taxon>
        <taxon>Amphibia</taxon>
        <taxon>Batrachia</taxon>
        <taxon>Anura</taxon>
        <taxon>Neobatrachia</taxon>
        <taxon>Ranoidea</taxon>
        <taxon>Ranidae</taxon>
        <taxon>Staurois</taxon>
    </lineage>
</organism>
<keyword evidence="5" id="KW-0732">Signal</keyword>
<evidence type="ECO:0000256" key="4">
    <source>
        <dbReference type="ARBA" id="ARBA00022525"/>
    </source>
</evidence>
<dbReference type="Gene3D" id="3.40.50.880">
    <property type="match status" value="1"/>
</dbReference>
<dbReference type="PANTHER" id="PTHR11315:SF20">
    <property type="entry name" value="GAMMA-GLUTAMYL HYDROLASE"/>
    <property type="match status" value="1"/>
</dbReference>
<comment type="similarity">
    <text evidence="2">Belongs to the peptidase C26 family.</text>
</comment>
<evidence type="ECO:0000313" key="10">
    <source>
        <dbReference type="Proteomes" id="UP001162483"/>
    </source>
</evidence>
<evidence type="ECO:0000256" key="1">
    <source>
        <dbReference type="ARBA" id="ARBA00004239"/>
    </source>
</evidence>